<feature type="transmembrane region" description="Helical" evidence="6">
    <location>
        <begin position="176"/>
        <end position="196"/>
    </location>
</feature>
<reference evidence="7 8" key="1">
    <citation type="submission" date="2022-08" db="EMBL/GenBank/DDBJ databases">
        <authorList>
            <person name="Li F."/>
        </authorList>
    </citation>
    <scope>NUCLEOTIDE SEQUENCE [LARGE SCALE GENOMIC DNA]</scope>
    <source>
        <strain evidence="7 8">10F1B-8-1</strain>
    </source>
</reference>
<keyword evidence="3 6" id="KW-0812">Transmembrane</keyword>
<keyword evidence="2" id="KW-1003">Cell membrane</keyword>
<keyword evidence="5 6" id="KW-0472">Membrane</keyword>
<evidence type="ECO:0008006" key="9">
    <source>
        <dbReference type="Google" id="ProtNLM"/>
    </source>
</evidence>
<evidence type="ECO:0000256" key="2">
    <source>
        <dbReference type="ARBA" id="ARBA00022475"/>
    </source>
</evidence>
<evidence type="ECO:0000256" key="5">
    <source>
        <dbReference type="ARBA" id="ARBA00023136"/>
    </source>
</evidence>
<feature type="transmembrane region" description="Helical" evidence="6">
    <location>
        <begin position="84"/>
        <end position="107"/>
    </location>
</feature>
<evidence type="ECO:0000313" key="8">
    <source>
        <dbReference type="Proteomes" id="UP001205337"/>
    </source>
</evidence>
<gene>
    <name evidence="7" type="ORF">NUH29_07890</name>
</gene>
<feature type="transmembrane region" description="Helical" evidence="6">
    <location>
        <begin position="217"/>
        <end position="241"/>
    </location>
</feature>
<dbReference type="RefSeq" id="WP_258798515.1">
    <property type="nucleotide sequence ID" value="NZ_JANTHX010000007.1"/>
</dbReference>
<proteinExistence type="predicted"/>
<feature type="transmembrane region" description="Helical" evidence="6">
    <location>
        <begin position="149"/>
        <end position="170"/>
    </location>
</feature>
<dbReference type="Proteomes" id="UP001205337">
    <property type="component" value="Unassembled WGS sequence"/>
</dbReference>
<comment type="caution">
    <text evidence="7">The sequence shown here is derived from an EMBL/GenBank/DDBJ whole genome shotgun (WGS) entry which is preliminary data.</text>
</comment>
<evidence type="ECO:0000313" key="7">
    <source>
        <dbReference type="EMBL" id="MCS0499469.1"/>
    </source>
</evidence>
<dbReference type="EMBL" id="JANTHX010000007">
    <property type="protein sequence ID" value="MCS0499469.1"/>
    <property type="molecule type" value="Genomic_DNA"/>
</dbReference>
<dbReference type="InterPro" id="IPR050833">
    <property type="entry name" value="Poly_Biosynth_Transport"/>
</dbReference>
<comment type="subcellular location">
    <subcellularLocation>
        <location evidence="1">Cell membrane</location>
        <topology evidence="1">Multi-pass membrane protein</topology>
    </subcellularLocation>
</comment>
<feature type="transmembrane region" description="Helical" evidence="6">
    <location>
        <begin position="41"/>
        <end position="63"/>
    </location>
</feature>
<feature type="transmembrane region" description="Helical" evidence="6">
    <location>
        <begin position="253"/>
        <end position="277"/>
    </location>
</feature>
<protein>
    <recommendedName>
        <fullName evidence="9">Polysaccharide biosynthesis protein</fullName>
    </recommendedName>
</protein>
<keyword evidence="4 6" id="KW-1133">Transmembrane helix</keyword>
<evidence type="ECO:0000256" key="4">
    <source>
        <dbReference type="ARBA" id="ARBA00022989"/>
    </source>
</evidence>
<feature type="transmembrane region" description="Helical" evidence="6">
    <location>
        <begin position="289"/>
        <end position="316"/>
    </location>
</feature>
<feature type="transmembrane region" description="Helical" evidence="6">
    <location>
        <begin position="12"/>
        <end position="35"/>
    </location>
</feature>
<evidence type="ECO:0000256" key="6">
    <source>
        <dbReference type="SAM" id="Phobius"/>
    </source>
</evidence>
<evidence type="ECO:0000256" key="3">
    <source>
        <dbReference type="ARBA" id="ARBA00022692"/>
    </source>
</evidence>
<feature type="transmembrane region" description="Helical" evidence="6">
    <location>
        <begin position="357"/>
        <end position="377"/>
    </location>
</feature>
<dbReference type="PANTHER" id="PTHR30250">
    <property type="entry name" value="PST FAMILY PREDICTED COLANIC ACID TRANSPORTER"/>
    <property type="match status" value="1"/>
</dbReference>
<keyword evidence="8" id="KW-1185">Reference proteome</keyword>
<evidence type="ECO:0000256" key="1">
    <source>
        <dbReference type="ARBA" id="ARBA00004651"/>
    </source>
</evidence>
<organism evidence="7 8">
    <name type="scientific">Protaetiibacter mangrovi</name>
    <dbReference type="NCBI Taxonomy" id="2970926"/>
    <lineage>
        <taxon>Bacteria</taxon>
        <taxon>Bacillati</taxon>
        <taxon>Actinomycetota</taxon>
        <taxon>Actinomycetes</taxon>
        <taxon>Micrococcales</taxon>
        <taxon>Microbacteriaceae</taxon>
        <taxon>Protaetiibacter</taxon>
    </lineage>
</organism>
<sequence length="409" mass="41814">MTETAARPSARGATTLLVATLVAGVAGYLVTWFAFRLTGPAEYAGFAVFWASIYLVVGALAGVQQEIARATHPVRGDEAVGPRTARTFGLALAVVVALAILGTAPLWGAAVFPEATWGFVLPLALGAASYAVVAVVAGSLYGVHHWNHLALMMIADAVVRLVAVVVGGMLGLDAQGLAWLIAIPFGLVVVVLWPILRVGLVNRTRLDVGMRALTGNIARTLVASTATALMVSGFPLLISTASDGAHAALLGEVIFATTLVRAPLIVGVMSLQSYLVVRFRADPHARRSMVLLALVILGVGGVLAIPAALLGTPVLAFISGSTPMVEPWFYAVLVVSSALVAALTVTGAELLAASRHLAYSAGWAAAAVATIAAIVVADGVVQAVTLASIVGPILGLVVHVGLGLTPSRD</sequence>
<feature type="transmembrane region" description="Helical" evidence="6">
    <location>
        <begin position="328"/>
        <end position="345"/>
    </location>
</feature>
<dbReference type="PANTHER" id="PTHR30250:SF11">
    <property type="entry name" value="O-ANTIGEN TRANSPORTER-RELATED"/>
    <property type="match status" value="1"/>
</dbReference>
<name>A0ABT1ZFI3_9MICO</name>
<feature type="transmembrane region" description="Helical" evidence="6">
    <location>
        <begin position="383"/>
        <end position="404"/>
    </location>
</feature>
<feature type="transmembrane region" description="Helical" evidence="6">
    <location>
        <begin position="119"/>
        <end position="142"/>
    </location>
</feature>
<accession>A0ABT1ZFI3</accession>